<dbReference type="EMBL" id="REGN01007196">
    <property type="protein sequence ID" value="RNA07020.1"/>
    <property type="molecule type" value="Genomic_DNA"/>
</dbReference>
<gene>
    <name evidence="2" type="ORF">BpHYR1_046637</name>
</gene>
<dbReference type="AlphaFoldDB" id="A0A3M7Q6I1"/>
<evidence type="ECO:0000256" key="1">
    <source>
        <dbReference type="SAM" id="MobiDB-lite"/>
    </source>
</evidence>
<comment type="caution">
    <text evidence="2">The sequence shown here is derived from an EMBL/GenBank/DDBJ whole genome shotgun (WGS) entry which is preliminary data.</text>
</comment>
<reference evidence="2 3" key="1">
    <citation type="journal article" date="2018" name="Sci. Rep.">
        <title>Genomic signatures of local adaptation to the degree of environmental predictability in rotifers.</title>
        <authorList>
            <person name="Franch-Gras L."/>
            <person name="Hahn C."/>
            <person name="Garcia-Roger E.M."/>
            <person name="Carmona M.J."/>
            <person name="Serra M."/>
            <person name="Gomez A."/>
        </authorList>
    </citation>
    <scope>NUCLEOTIDE SEQUENCE [LARGE SCALE GENOMIC DNA]</scope>
    <source>
        <strain evidence="2">HYR1</strain>
    </source>
</reference>
<proteinExistence type="predicted"/>
<sequence>MKKKRDWRKTAHSLSIHVTFDQRQKKNEQYGKLKKNLGKICPKLSFYPATTKKKEEKNVRTKNSENNSPK</sequence>
<name>A0A3M7Q6I1_BRAPC</name>
<feature type="region of interest" description="Disordered" evidence="1">
    <location>
        <begin position="51"/>
        <end position="70"/>
    </location>
</feature>
<dbReference type="Proteomes" id="UP000276133">
    <property type="component" value="Unassembled WGS sequence"/>
</dbReference>
<feature type="compositionally biased region" description="Basic and acidic residues" evidence="1">
    <location>
        <begin position="52"/>
        <end position="63"/>
    </location>
</feature>
<evidence type="ECO:0000313" key="2">
    <source>
        <dbReference type="EMBL" id="RNA07020.1"/>
    </source>
</evidence>
<accession>A0A3M7Q6I1</accession>
<organism evidence="2 3">
    <name type="scientific">Brachionus plicatilis</name>
    <name type="common">Marine rotifer</name>
    <name type="synonym">Brachionus muelleri</name>
    <dbReference type="NCBI Taxonomy" id="10195"/>
    <lineage>
        <taxon>Eukaryota</taxon>
        <taxon>Metazoa</taxon>
        <taxon>Spiralia</taxon>
        <taxon>Gnathifera</taxon>
        <taxon>Rotifera</taxon>
        <taxon>Eurotatoria</taxon>
        <taxon>Monogononta</taxon>
        <taxon>Pseudotrocha</taxon>
        <taxon>Ploima</taxon>
        <taxon>Brachionidae</taxon>
        <taxon>Brachionus</taxon>
    </lineage>
</organism>
<evidence type="ECO:0000313" key="3">
    <source>
        <dbReference type="Proteomes" id="UP000276133"/>
    </source>
</evidence>
<protein>
    <submittedName>
        <fullName evidence="2">Uncharacterized protein</fullName>
    </submittedName>
</protein>
<keyword evidence="3" id="KW-1185">Reference proteome</keyword>